<dbReference type="Proteomes" id="UP000214646">
    <property type="component" value="Unassembled WGS sequence"/>
</dbReference>
<evidence type="ECO:0000313" key="2">
    <source>
        <dbReference type="Proteomes" id="UP000214646"/>
    </source>
</evidence>
<proteinExistence type="predicted"/>
<accession>A0A225DUB4</accession>
<keyword evidence="2" id="KW-1185">Reference proteome</keyword>
<gene>
    <name evidence="1" type="ORF">FRUB_01441</name>
</gene>
<dbReference type="InterPro" id="IPR051873">
    <property type="entry name" value="KNR4/SMI1_regulator"/>
</dbReference>
<sequence>MTDYNAEYREDITSVPTGVIQPDYANPGWIPLTKAASASHLAADLAPGPTGSAGQIINFGRDEWEKWVLAASWGEFLHSYAKFLESDDFRVIYPEVDSWNVNFEPVFRFVSDEGRASTRHGYAALIDWRKQGYWPLR</sequence>
<dbReference type="GO" id="GO:0043332">
    <property type="term" value="C:mating projection tip"/>
    <property type="evidence" value="ECO:0007669"/>
    <property type="project" value="TreeGrafter"/>
</dbReference>
<name>A0A225DUB4_9BACT</name>
<dbReference type="EMBL" id="NIDE01000002">
    <property type="protein sequence ID" value="OWK45110.1"/>
    <property type="molecule type" value="Genomic_DNA"/>
</dbReference>
<reference evidence="2" key="1">
    <citation type="submission" date="2017-06" db="EMBL/GenBank/DDBJ databases">
        <title>Genome analysis of Fimbriiglobus ruber SP5, the first member of the order Planctomycetales with confirmed chitinolytic capability.</title>
        <authorList>
            <person name="Ravin N.V."/>
            <person name="Rakitin A.L."/>
            <person name="Ivanova A.A."/>
            <person name="Beletsky A.V."/>
            <person name="Kulichevskaya I.S."/>
            <person name="Mardanov A.V."/>
            <person name="Dedysh S.N."/>
        </authorList>
    </citation>
    <scope>NUCLEOTIDE SEQUENCE [LARGE SCALE GENOMIC DNA]</scope>
    <source>
        <strain evidence="2">SP5</strain>
    </source>
</reference>
<evidence type="ECO:0000313" key="1">
    <source>
        <dbReference type="EMBL" id="OWK45110.1"/>
    </source>
</evidence>
<dbReference type="AlphaFoldDB" id="A0A225DUB4"/>
<organism evidence="1 2">
    <name type="scientific">Fimbriiglobus ruber</name>
    <dbReference type="NCBI Taxonomy" id="1908690"/>
    <lineage>
        <taxon>Bacteria</taxon>
        <taxon>Pseudomonadati</taxon>
        <taxon>Planctomycetota</taxon>
        <taxon>Planctomycetia</taxon>
        <taxon>Gemmatales</taxon>
        <taxon>Gemmataceae</taxon>
        <taxon>Fimbriiglobus</taxon>
    </lineage>
</organism>
<dbReference type="PANTHER" id="PTHR47432">
    <property type="entry name" value="CELL WALL ASSEMBLY REGULATOR SMI1"/>
    <property type="match status" value="1"/>
</dbReference>
<protein>
    <submittedName>
        <fullName evidence="1">Uncharacterized protein</fullName>
    </submittedName>
</protein>
<dbReference type="PANTHER" id="PTHR47432:SF1">
    <property type="entry name" value="CELL WALL ASSEMBLY REGULATOR SMI1"/>
    <property type="match status" value="1"/>
</dbReference>
<comment type="caution">
    <text evidence="1">The sequence shown here is derived from an EMBL/GenBank/DDBJ whole genome shotgun (WGS) entry which is preliminary data.</text>
</comment>